<dbReference type="EMBL" id="WBOS01000003">
    <property type="protein sequence ID" value="KAB2336595.1"/>
    <property type="molecule type" value="Genomic_DNA"/>
</dbReference>
<proteinExistence type="predicted"/>
<accession>A0A6L3V8B3</accession>
<name>A0A6L3V8B3_9BACI</name>
<dbReference type="AlphaFoldDB" id="A0A6L3V8B3"/>
<organism evidence="2 3">
    <name type="scientific">Cytobacillus depressus</name>
    <dbReference type="NCBI Taxonomy" id="1602942"/>
    <lineage>
        <taxon>Bacteria</taxon>
        <taxon>Bacillati</taxon>
        <taxon>Bacillota</taxon>
        <taxon>Bacilli</taxon>
        <taxon>Bacillales</taxon>
        <taxon>Bacillaceae</taxon>
        <taxon>Cytobacillus</taxon>
    </lineage>
</organism>
<feature type="chain" id="PRO_5038731802" description="Lipoprotein" evidence="1">
    <location>
        <begin position="27"/>
        <end position="153"/>
    </location>
</feature>
<protein>
    <recommendedName>
        <fullName evidence="4">Lipoprotein</fullName>
    </recommendedName>
</protein>
<evidence type="ECO:0000313" key="2">
    <source>
        <dbReference type="EMBL" id="KAB2336595.1"/>
    </source>
</evidence>
<evidence type="ECO:0000256" key="1">
    <source>
        <dbReference type="SAM" id="SignalP"/>
    </source>
</evidence>
<gene>
    <name evidence="2" type="ORF">F7731_09520</name>
</gene>
<keyword evidence="3" id="KW-1185">Reference proteome</keyword>
<feature type="signal peptide" evidence="1">
    <location>
        <begin position="1"/>
        <end position="26"/>
    </location>
</feature>
<dbReference type="Proteomes" id="UP000481030">
    <property type="component" value="Unassembled WGS sequence"/>
</dbReference>
<reference evidence="2 3" key="1">
    <citation type="journal article" date="2016" name="Antonie Van Leeuwenhoek">
        <title>Bacillus depressus sp. nov., isolated from soil of a sunflower field.</title>
        <authorList>
            <person name="Wei X."/>
            <person name="Xin D."/>
            <person name="Xin Y."/>
            <person name="Zhang H."/>
            <person name="Wang T."/>
            <person name="Zhang J."/>
        </authorList>
    </citation>
    <scope>NUCLEOTIDE SEQUENCE [LARGE SCALE GENOMIC DNA]</scope>
    <source>
        <strain evidence="2 3">BZ1</strain>
    </source>
</reference>
<dbReference type="PROSITE" id="PS51257">
    <property type="entry name" value="PROKAR_LIPOPROTEIN"/>
    <property type="match status" value="1"/>
</dbReference>
<dbReference type="RefSeq" id="WP_151534548.1">
    <property type="nucleotide sequence ID" value="NZ_WBOS01000003.1"/>
</dbReference>
<sequence length="153" mass="17284">MKRLLFIITLLLLVVGCNTHNNSQQASPPSLYEQTNMAEIQEGDFKLVVKSNKSVYEKDEEIKVIAYIEYTGEQGNVEIVYGDPLISLSNSDSHSFNEPRNTLTLSQEKKSSSETVRTFKLDSGEHKIYALADFSVDNKEYNISLDSLEVEVK</sequence>
<comment type="caution">
    <text evidence="2">The sequence shown here is derived from an EMBL/GenBank/DDBJ whole genome shotgun (WGS) entry which is preliminary data.</text>
</comment>
<keyword evidence="1" id="KW-0732">Signal</keyword>
<evidence type="ECO:0000313" key="3">
    <source>
        <dbReference type="Proteomes" id="UP000481030"/>
    </source>
</evidence>
<evidence type="ECO:0008006" key="4">
    <source>
        <dbReference type="Google" id="ProtNLM"/>
    </source>
</evidence>